<evidence type="ECO:0000259" key="1">
    <source>
        <dbReference type="PROSITE" id="PS51186"/>
    </source>
</evidence>
<evidence type="ECO:0000313" key="2">
    <source>
        <dbReference type="EMBL" id="STX09631.1"/>
    </source>
</evidence>
<sequence length="171" mass="19135">MGDKMDIKLAKEEQIEVIMQIIEDGRKALKELGLYQWQEEYPAPSDILNDIALQQSYVLMDGDQIVGTTALDPKGEEVYDSLVDGEWSLDAPYLTVHRMAISSSNAKKGIGTSFLQAIEEIAAKQNIPQIRLDTHEDNVVMKRVAEKAGYRYCGKVTYGVGFDCVAFEKIL</sequence>
<accession>A0A2U3AAR8</accession>
<dbReference type="Pfam" id="PF00583">
    <property type="entry name" value="Acetyltransf_1"/>
    <property type="match status" value="1"/>
</dbReference>
<organism evidence="2 4">
    <name type="scientific">Kurthia zopfii</name>
    <dbReference type="NCBI Taxonomy" id="1650"/>
    <lineage>
        <taxon>Bacteria</taxon>
        <taxon>Bacillati</taxon>
        <taxon>Bacillota</taxon>
        <taxon>Bacilli</taxon>
        <taxon>Bacillales</taxon>
        <taxon>Caryophanaceae</taxon>
        <taxon>Kurthia</taxon>
    </lineage>
</organism>
<dbReference type="EMBL" id="UGNP01000001">
    <property type="protein sequence ID" value="STX09631.1"/>
    <property type="molecule type" value="Genomic_DNA"/>
</dbReference>
<feature type="domain" description="N-acetyltransferase" evidence="1">
    <location>
        <begin position="5"/>
        <end position="171"/>
    </location>
</feature>
<reference evidence="2 4" key="1">
    <citation type="submission" date="2018-06" db="EMBL/GenBank/DDBJ databases">
        <authorList>
            <consortium name="Pathogen Informatics"/>
            <person name="Doyle S."/>
        </authorList>
    </citation>
    <scope>NUCLEOTIDE SEQUENCE [LARGE SCALE GENOMIC DNA]</scope>
    <source>
        <strain evidence="2 4">NCTC10597</strain>
    </source>
</reference>
<name>A0A2U3AAR8_9BACL</name>
<reference evidence="3 5" key="2">
    <citation type="submission" date="2019-03" db="EMBL/GenBank/DDBJ databases">
        <title>Genomic Encyclopedia of Type Strains, Phase IV (KMG-IV): sequencing the most valuable type-strain genomes for metagenomic binning, comparative biology and taxonomic classification.</title>
        <authorList>
            <person name="Goeker M."/>
        </authorList>
    </citation>
    <scope>NUCLEOTIDE SEQUENCE [LARGE SCALE GENOMIC DNA]</scope>
    <source>
        <strain evidence="3 5">DSM 20580</strain>
    </source>
</reference>
<dbReference type="SUPFAM" id="SSF55729">
    <property type="entry name" value="Acyl-CoA N-acyltransferases (Nat)"/>
    <property type="match status" value="1"/>
</dbReference>
<proteinExistence type="predicted"/>
<dbReference type="Proteomes" id="UP000294641">
    <property type="component" value="Unassembled WGS sequence"/>
</dbReference>
<dbReference type="AlphaFoldDB" id="A0A2U3AAR8"/>
<dbReference type="EMBL" id="SNZG01000033">
    <property type="protein sequence ID" value="TDR34979.1"/>
    <property type="molecule type" value="Genomic_DNA"/>
</dbReference>
<keyword evidence="2" id="KW-0808">Transferase</keyword>
<dbReference type="Proteomes" id="UP000254330">
    <property type="component" value="Unassembled WGS sequence"/>
</dbReference>
<dbReference type="GO" id="GO:0016747">
    <property type="term" value="F:acyltransferase activity, transferring groups other than amino-acyl groups"/>
    <property type="evidence" value="ECO:0007669"/>
    <property type="project" value="InterPro"/>
</dbReference>
<dbReference type="CDD" id="cd04301">
    <property type="entry name" value="NAT_SF"/>
    <property type="match status" value="1"/>
</dbReference>
<evidence type="ECO:0000313" key="3">
    <source>
        <dbReference type="EMBL" id="TDR34979.1"/>
    </source>
</evidence>
<dbReference type="PROSITE" id="PS51186">
    <property type="entry name" value="GNAT"/>
    <property type="match status" value="1"/>
</dbReference>
<dbReference type="InterPro" id="IPR016181">
    <property type="entry name" value="Acyl_CoA_acyltransferase"/>
</dbReference>
<gene>
    <name evidence="3" type="ORF">DFR61_13314</name>
    <name evidence="2" type="ORF">NCTC10597_01319</name>
</gene>
<dbReference type="OrthoDB" id="9796381at2"/>
<comment type="caution">
    <text evidence="2">The sequence shown here is derived from an EMBL/GenBank/DDBJ whole genome shotgun (WGS) entry which is preliminary data.</text>
</comment>
<dbReference type="InterPro" id="IPR000182">
    <property type="entry name" value="GNAT_dom"/>
</dbReference>
<evidence type="ECO:0000313" key="4">
    <source>
        <dbReference type="Proteomes" id="UP000254330"/>
    </source>
</evidence>
<evidence type="ECO:0000313" key="5">
    <source>
        <dbReference type="Proteomes" id="UP000294641"/>
    </source>
</evidence>
<dbReference type="Gene3D" id="3.40.630.30">
    <property type="match status" value="1"/>
</dbReference>
<keyword evidence="5" id="KW-1185">Reference proteome</keyword>
<protein>
    <submittedName>
        <fullName evidence="2 3">Acetyltransferase (GNAT) family</fullName>
    </submittedName>
</protein>